<dbReference type="InterPro" id="IPR036259">
    <property type="entry name" value="MFS_trans_sf"/>
</dbReference>
<dbReference type="PROSITE" id="PS50850">
    <property type="entry name" value="MFS"/>
    <property type="match status" value="1"/>
</dbReference>
<accession>A0AA86TSQ2</accession>
<feature type="transmembrane region" description="Helical" evidence="6">
    <location>
        <begin position="101"/>
        <end position="122"/>
    </location>
</feature>
<evidence type="ECO:0000256" key="5">
    <source>
        <dbReference type="ARBA" id="ARBA00023136"/>
    </source>
</evidence>
<dbReference type="AlphaFoldDB" id="A0AA86TSQ2"/>
<evidence type="ECO:0000256" key="4">
    <source>
        <dbReference type="ARBA" id="ARBA00022989"/>
    </source>
</evidence>
<evidence type="ECO:0000256" key="6">
    <source>
        <dbReference type="SAM" id="Phobius"/>
    </source>
</evidence>
<feature type="transmembrane region" description="Helical" evidence="6">
    <location>
        <begin position="205"/>
        <end position="227"/>
    </location>
</feature>
<dbReference type="PANTHER" id="PTHR48022">
    <property type="entry name" value="PLASTIDIC GLUCOSE TRANSPORTER 4"/>
    <property type="match status" value="1"/>
</dbReference>
<dbReference type="EMBL" id="CATOUU010000380">
    <property type="protein sequence ID" value="CAI9926995.1"/>
    <property type="molecule type" value="Genomic_DNA"/>
</dbReference>
<feature type="transmembrane region" description="Helical" evidence="6">
    <location>
        <begin position="45"/>
        <end position="65"/>
    </location>
</feature>
<reference evidence="8" key="1">
    <citation type="submission" date="2023-06" db="EMBL/GenBank/DDBJ databases">
        <authorList>
            <person name="Kurt Z."/>
        </authorList>
    </citation>
    <scope>NUCLEOTIDE SEQUENCE</scope>
</reference>
<dbReference type="GO" id="GO:0016020">
    <property type="term" value="C:membrane"/>
    <property type="evidence" value="ECO:0007669"/>
    <property type="project" value="UniProtKB-SubCell"/>
</dbReference>
<feature type="domain" description="Major facilitator superfamily (MFS) profile" evidence="7">
    <location>
        <begin position="1"/>
        <end position="390"/>
    </location>
</feature>
<name>A0AA86TSQ2_9EUKA</name>
<organism evidence="8">
    <name type="scientific">Hexamita inflata</name>
    <dbReference type="NCBI Taxonomy" id="28002"/>
    <lineage>
        <taxon>Eukaryota</taxon>
        <taxon>Metamonada</taxon>
        <taxon>Diplomonadida</taxon>
        <taxon>Hexamitidae</taxon>
        <taxon>Hexamitinae</taxon>
        <taxon>Hexamita</taxon>
    </lineage>
</organism>
<keyword evidence="10" id="KW-1185">Reference proteome</keyword>
<dbReference type="PRINTS" id="PR00171">
    <property type="entry name" value="SUGRTRNSPORT"/>
</dbReference>
<protein>
    <submittedName>
        <fullName evidence="8">Hexose transporter</fullName>
    </submittedName>
    <submittedName>
        <fullName evidence="9">Hexose_transporter</fullName>
    </submittedName>
</protein>
<evidence type="ECO:0000259" key="7">
    <source>
        <dbReference type="PROSITE" id="PS50850"/>
    </source>
</evidence>
<evidence type="ECO:0000313" key="8">
    <source>
        <dbReference type="EMBL" id="CAI9926995.1"/>
    </source>
</evidence>
<dbReference type="InterPro" id="IPR005828">
    <property type="entry name" value="MFS_sugar_transport-like"/>
</dbReference>
<evidence type="ECO:0000256" key="1">
    <source>
        <dbReference type="ARBA" id="ARBA00004141"/>
    </source>
</evidence>
<dbReference type="InterPro" id="IPR020846">
    <property type="entry name" value="MFS_dom"/>
</dbReference>
<evidence type="ECO:0000313" key="9">
    <source>
        <dbReference type="EMBL" id="CAL5971728.1"/>
    </source>
</evidence>
<dbReference type="Gene3D" id="1.20.1250.20">
    <property type="entry name" value="MFS general substrate transporter like domains"/>
    <property type="match status" value="2"/>
</dbReference>
<dbReference type="InterPro" id="IPR050360">
    <property type="entry name" value="MFS_Sugar_Transporters"/>
</dbReference>
<dbReference type="Proteomes" id="UP001642409">
    <property type="component" value="Unassembled WGS sequence"/>
</dbReference>
<feature type="transmembrane region" description="Helical" evidence="6">
    <location>
        <begin position="340"/>
        <end position="362"/>
    </location>
</feature>
<sequence>MIQIILTYIFGGLSRGSLVSSLSPIIIKMYLSHYYIPLSTLTKPIISMMSISALTGSAIGSFTAIPVIKVLGRKRSLMFSSVLLAVSELLQMIPVQWGYVVFMRIVAGIASNYTITVIPMLCSEFLEANIRGSVGALLNVAIATGMVLSNIVQYFIFGKSKYYWTMNIIPVTFALCTFGISFFLKEISPKIGVVEQKENIFQKKFYKCFIVAIGLGFIISGSGINPALQYSSIIFADSFKSSHSSCIGSLISSGINMLASIISLPLVRIFKRKPLLIFSFIVMIISFIIYFISQNERTNAKNTLVIVATALLTFAYSSSGGPLFYTLTAEIFPLIIKTKMMVIVMTINWTTIIITTFVFPLTTLVNNVIIYFCCVVMMFILLTIWLPESMGKTLHENSINMIAQKYVFTQNMKNETKNTVQIIEQPIQIAEEPSQTVVVTEQSSLQQIVD</sequence>
<reference evidence="9 10" key="2">
    <citation type="submission" date="2024-07" db="EMBL/GenBank/DDBJ databases">
        <authorList>
            <person name="Akdeniz Z."/>
        </authorList>
    </citation>
    <scope>NUCLEOTIDE SEQUENCE [LARGE SCALE GENOMIC DNA]</scope>
</reference>
<gene>
    <name evidence="8" type="ORF">HINF_LOCUS14640</name>
    <name evidence="9" type="ORF">HINF_LOCUS1550</name>
</gene>
<evidence type="ECO:0000256" key="3">
    <source>
        <dbReference type="ARBA" id="ARBA00022692"/>
    </source>
</evidence>
<feature type="transmembrane region" description="Helical" evidence="6">
    <location>
        <begin position="274"/>
        <end position="292"/>
    </location>
</feature>
<feature type="transmembrane region" description="Helical" evidence="6">
    <location>
        <begin position="134"/>
        <end position="156"/>
    </location>
</feature>
<feature type="transmembrane region" description="Helical" evidence="6">
    <location>
        <begin position="162"/>
        <end position="184"/>
    </location>
</feature>
<comment type="subcellular location">
    <subcellularLocation>
        <location evidence="1">Membrane</location>
        <topology evidence="1">Multi-pass membrane protein</topology>
    </subcellularLocation>
</comment>
<feature type="transmembrane region" description="Helical" evidence="6">
    <location>
        <begin position="304"/>
        <end position="328"/>
    </location>
</feature>
<evidence type="ECO:0000256" key="2">
    <source>
        <dbReference type="ARBA" id="ARBA00010992"/>
    </source>
</evidence>
<dbReference type="EMBL" id="CAXDID020000003">
    <property type="protein sequence ID" value="CAL5971728.1"/>
    <property type="molecule type" value="Genomic_DNA"/>
</dbReference>
<keyword evidence="4 6" id="KW-1133">Transmembrane helix</keyword>
<feature type="transmembrane region" description="Helical" evidence="6">
    <location>
        <begin position="77"/>
        <end position="95"/>
    </location>
</feature>
<dbReference type="Pfam" id="PF00083">
    <property type="entry name" value="Sugar_tr"/>
    <property type="match status" value="2"/>
</dbReference>
<comment type="caution">
    <text evidence="8">The sequence shown here is derived from an EMBL/GenBank/DDBJ whole genome shotgun (WGS) entry which is preliminary data.</text>
</comment>
<keyword evidence="3 6" id="KW-0812">Transmembrane</keyword>
<keyword evidence="5 6" id="KW-0472">Membrane</keyword>
<feature type="transmembrane region" description="Helical" evidence="6">
    <location>
        <begin position="247"/>
        <end position="267"/>
    </location>
</feature>
<dbReference type="InterPro" id="IPR003663">
    <property type="entry name" value="Sugar/inositol_transpt"/>
</dbReference>
<proteinExistence type="inferred from homology"/>
<evidence type="ECO:0000313" key="10">
    <source>
        <dbReference type="Proteomes" id="UP001642409"/>
    </source>
</evidence>
<dbReference type="PANTHER" id="PTHR48022:SF2">
    <property type="entry name" value="PLASTIDIC GLUCOSE TRANSPORTER 4"/>
    <property type="match status" value="1"/>
</dbReference>
<dbReference type="SUPFAM" id="SSF103473">
    <property type="entry name" value="MFS general substrate transporter"/>
    <property type="match status" value="1"/>
</dbReference>
<dbReference type="GO" id="GO:0005351">
    <property type="term" value="F:carbohydrate:proton symporter activity"/>
    <property type="evidence" value="ECO:0007669"/>
    <property type="project" value="TreeGrafter"/>
</dbReference>
<comment type="similarity">
    <text evidence="2">Belongs to the major facilitator superfamily. Sugar transporter (TC 2.A.1.1) family.</text>
</comment>
<feature type="transmembrane region" description="Helical" evidence="6">
    <location>
        <begin position="368"/>
        <end position="386"/>
    </location>
</feature>